<evidence type="ECO:0000256" key="12">
    <source>
        <dbReference type="ARBA" id="ARBA00022989"/>
    </source>
</evidence>
<dbReference type="Pfam" id="PF16214">
    <property type="entry name" value="AC_N"/>
    <property type="match status" value="1"/>
</dbReference>
<keyword evidence="19" id="KW-0464">Manganese</keyword>
<dbReference type="GO" id="GO:0007189">
    <property type="term" value="P:adenylate cyclase-activating G protein-coupled receptor signaling pathway"/>
    <property type="evidence" value="ECO:0007669"/>
    <property type="project" value="TreeGrafter"/>
</dbReference>
<evidence type="ECO:0000256" key="13">
    <source>
        <dbReference type="ARBA" id="ARBA00022998"/>
    </source>
</evidence>
<comment type="cofactor">
    <cofactor evidence="3">
        <name>Mn(2+)</name>
        <dbReference type="ChEBI" id="CHEBI:29035"/>
    </cofactor>
</comment>
<evidence type="ECO:0000256" key="1">
    <source>
        <dbReference type="ARBA" id="ARBA00001436"/>
    </source>
</evidence>
<evidence type="ECO:0000256" key="16">
    <source>
        <dbReference type="ARBA" id="ARBA00023239"/>
    </source>
</evidence>
<evidence type="ECO:0000256" key="9">
    <source>
        <dbReference type="ARBA" id="ARBA00022741"/>
    </source>
</evidence>
<dbReference type="GO" id="GO:0006171">
    <property type="term" value="P:cAMP biosynthetic process"/>
    <property type="evidence" value="ECO:0007669"/>
    <property type="project" value="UniProtKB-KW"/>
</dbReference>
<evidence type="ECO:0000256" key="10">
    <source>
        <dbReference type="ARBA" id="ARBA00022840"/>
    </source>
</evidence>
<dbReference type="PANTHER" id="PTHR45627">
    <property type="entry name" value="ADENYLATE CYCLASE TYPE 1"/>
    <property type="match status" value="1"/>
</dbReference>
<feature type="binding site" evidence="18">
    <location>
        <begin position="276"/>
        <end position="281"/>
    </location>
    <ligand>
        <name>ATP</name>
        <dbReference type="ChEBI" id="CHEBI:30616"/>
    </ligand>
</feature>
<keyword evidence="9 17" id="KW-0547">Nucleotide-binding</keyword>
<dbReference type="InterPro" id="IPR032628">
    <property type="entry name" value="AC_N"/>
</dbReference>
<comment type="function">
    <text evidence="17">Catalyzes the formation of the signaling molecule cAMP in response to G-protein signaling.</text>
</comment>
<comment type="similarity">
    <text evidence="17 20">Belongs to the adenylyl cyclase class-4/guanylyl cyclase family.</text>
</comment>
<reference evidence="23" key="1">
    <citation type="submission" date="2015-03" db="EMBL/GenBank/DDBJ databases">
        <title>Wuchereria bancrofti Genome Sequencing Papua New Guinea Strain.</title>
        <authorList>
            <person name="Small S.T."/>
            <person name="Serre D."/>
            <person name="Zimmerman P.A."/>
        </authorList>
    </citation>
    <scope>NUCLEOTIDE SEQUENCE [LARGE SCALE GENOMIC DNA]</scope>
    <source>
        <strain evidence="23">pt0022</strain>
    </source>
</reference>
<keyword evidence="14 17" id="KW-0472">Membrane</keyword>
<evidence type="ECO:0000256" key="5">
    <source>
        <dbReference type="ARBA" id="ARBA00012201"/>
    </source>
</evidence>
<evidence type="ECO:0000256" key="17">
    <source>
        <dbReference type="PIRNR" id="PIRNR039050"/>
    </source>
</evidence>
<feature type="transmembrane region" description="Helical" evidence="21">
    <location>
        <begin position="758"/>
        <end position="775"/>
    </location>
</feature>
<feature type="transmembrane region" description="Helical" evidence="21">
    <location>
        <begin position="675"/>
        <end position="694"/>
    </location>
</feature>
<dbReference type="GO" id="GO:0046872">
    <property type="term" value="F:metal ion binding"/>
    <property type="evidence" value="ECO:0007669"/>
    <property type="project" value="UniProtKB-KW"/>
</dbReference>
<feature type="binding site" evidence="19">
    <location>
        <position position="277"/>
    </location>
    <ligand>
        <name>Mg(2+)</name>
        <dbReference type="ChEBI" id="CHEBI:18420"/>
        <label>2</label>
        <note>catalytic</note>
    </ligand>
</feature>
<feature type="transmembrane region" description="Helical" evidence="21">
    <location>
        <begin position="699"/>
        <end position="716"/>
    </location>
</feature>
<feature type="binding site" evidence="18">
    <location>
        <position position="364"/>
    </location>
    <ligand>
        <name>ATP</name>
        <dbReference type="ChEBI" id="CHEBI:30616"/>
    </ligand>
</feature>
<dbReference type="InterPro" id="IPR023298">
    <property type="entry name" value="ATPase_P-typ_TM_dom_sf"/>
</dbReference>
<dbReference type="Gene3D" id="3.30.70.1230">
    <property type="entry name" value="Nucleotide cyclase"/>
    <property type="match status" value="2"/>
</dbReference>
<evidence type="ECO:0000256" key="7">
    <source>
        <dbReference type="ARBA" id="ARBA00022723"/>
    </source>
</evidence>
<dbReference type="Pfam" id="PF00211">
    <property type="entry name" value="Guanylate_cyc"/>
    <property type="match status" value="2"/>
</dbReference>
<feature type="binding site" evidence="19">
    <location>
        <position position="276"/>
    </location>
    <ligand>
        <name>Mg(2+)</name>
        <dbReference type="ChEBI" id="CHEBI:18420"/>
        <label>2</label>
        <note>catalytic</note>
    </ligand>
</feature>
<dbReference type="InterPro" id="IPR001054">
    <property type="entry name" value="A/G_cyclase"/>
</dbReference>
<feature type="transmembrane region" description="Helical" evidence="21">
    <location>
        <begin position="559"/>
        <end position="580"/>
    </location>
</feature>
<evidence type="ECO:0000256" key="2">
    <source>
        <dbReference type="ARBA" id="ARBA00001593"/>
    </source>
</evidence>
<keyword evidence="11 17" id="KW-0460">Magnesium</keyword>
<protein>
    <recommendedName>
        <fullName evidence="5 17">adenylate cyclase</fullName>
        <ecNumber evidence="5 17">4.6.1.1</ecNumber>
    </recommendedName>
</protein>
<dbReference type="InterPro" id="IPR009398">
    <property type="entry name" value="Adcy_conserved_dom"/>
</dbReference>
<accession>A0AAF5PRM0</accession>
<dbReference type="AlphaFoldDB" id="A0AAF5PRM0"/>
<comment type="cofactor">
    <cofactor evidence="19">
        <name>Mg(2+)</name>
        <dbReference type="ChEBI" id="CHEBI:18420"/>
    </cofactor>
    <cofactor evidence="19">
        <name>Mn(2+)</name>
        <dbReference type="ChEBI" id="CHEBI:29035"/>
    </cofactor>
    <text evidence="19">Binds 2 magnesium ions per subunit. Is also active with manganese (in vitro).</text>
</comment>
<feature type="transmembrane region" description="Helical" evidence="21">
    <location>
        <begin position="88"/>
        <end position="105"/>
    </location>
</feature>
<feature type="transmembrane region" description="Helical" evidence="21">
    <location>
        <begin position="586"/>
        <end position="612"/>
    </location>
</feature>
<evidence type="ECO:0000256" key="15">
    <source>
        <dbReference type="ARBA" id="ARBA00023180"/>
    </source>
</evidence>
<feature type="transmembrane region" description="Helical" evidence="21">
    <location>
        <begin position="624"/>
        <end position="643"/>
    </location>
</feature>
<dbReference type="FunFam" id="3.30.70.1230:FF:000002">
    <property type="entry name" value="Adenylate cyclase"/>
    <property type="match status" value="1"/>
</dbReference>
<dbReference type="PROSITE" id="PS00452">
    <property type="entry name" value="GUANYLATE_CYCLASE_1"/>
    <property type="match status" value="2"/>
</dbReference>
<dbReference type="PIRSF" id="PIRSF039050">
    <property type="entry name" value="Ade_cyc"/>
    <property type="match status" value="1"/>
</dbReference>
<proteinExistence type="inferred from homology"/>
<evidence type="ECO:0000256" key="21">
    <source>
        <dbReference type="SAM" id="Phobius"/>
    </source>
</evidence>
<feature type="transmembrane region" description="Helical" evidence="21">
    <location>
        <begin position="110"/>
        <end position="127"/>
    </location>
</feature>
<evidence type="ECO:0000256" key="3">
    <source>
        <dbReference type="ARBA" id="ARBA00001936"/>
    </source>
</evidence>
<feature type="transmembrane region" description="Helical" evidence="21">
    <location>
        <begin position="64"/>
        <end position="82"/>
    </location>
</feature>
<dbReference type="InterPro" id="IPR030672">
    <property type="entry name" value="Adcy"/>
</dbReference>
<evidence type="ECO:0000259" key="22">
    <source>
        <dbReference type="PROSITE" id="PS50125"/>
    </source>
</evidence>
<keyword evidence="13 17" id="KW-0115">cAMP biosynthesis</keyword>
<dbReference type="GO" id="GO:0004383">
    <property type="term" value="F:guanylate cyclase activity"/>
    <property type="evidence" value="ECO:0007669"/>
    <property type="project" value="UniProtKB-EC"/>
</dbReference>
<comment type="subcellular location">
    <subcellularLocation>
        <location evidence="4">Membrane</location>
        <topology evidence="4">Multi-pass membrane protein</topology>
    </subcellularLocation>
</comment>
<dbReference type="FunFam" id="3.30.70.1230:FF:000001">
    <property type="entry name" value="Adenylate cyclase"/>
    <property type="match status" value="1"/>
</dbReference>
<evidence type="ECO:0000256" key="4">
    <source>
        <dbReference type="ARBA" id="ARBA00004141"/>
    </source>
</evidence>
<dbReference type="GO" id="GO:0035556">
    <property type="term" value="P:intracellular signal transduction"/>
    <property type="evidence" value="ECO:0007669"/>
    <property type="project" value="InterPro"/>
</dbReference>
<organism evidence="23 24">
    <name type="scientific">Wuchereria bancrofti</name>
    <dbReference type="NCBI Taxonomy" id="6293"/>
    <lineage>
        <taxon>Eukaryota</taxon>
        <taxon>Metazoa</taxon>
        <taxon>Ecdysozoa</taxon>
        <taxon>Nematoda</taxon>
        <taxon>Chromadorea</taxon>
        <taxon>Rhabditida</taxon>
        <taxon>Spirurina</taxon>
        <taxon>Spiruromorpha</taxon>
        <taxon>Filarioidea</taxon>
        <taxon>Onchocercidae</taxon>
        <taxon>Wuchereria</taxon>
    </lineage>
</organism>
<feature type="binding site" evidence="18">
    <location>
        <begin position="972"/>
        <end position="976"/>
    </location>
    <ligand>
        <name>ATP</name>
        <dbReference type="ChEBI" id="CHEBI:30616"/>
    </ligand>
</feature>
<evidence type="ECO:0000256" key="18">
    <source>
        <dbReference type="PIRSR" id="PIRSR039050-50"/>
    </source>
</evidence>
<dbReference type="EC" id="4.6.1.1" evidence="5 17"/>
<dbReference type="CDD" id="cd07302">
    <property type="entry name" value="CHD"/>
    <property type="match status" value="2"/>
</dbReference>
<keyword evidence="15" id="KW-0325">Glycoprotein</keyword>
<sequence length="1036" mass="118906">MSHGKDSIVMQSLTDSKIDIENSEILDGIEEVDKNNSSISFHLCDSDPVYRAYFIHMNAGRLKASLICLLGLAIIETIIIVLSDIWSVAIVLILVDALIAALLLWRKRNLFLLSWIIVCCSIVLLIITPLIKLFCFSLLLLFLCYTLLPLQLIYSMLTAMLITITTIIICYLNLTNLKEALIEIVLLITMNLIGLFVYYPTEIIQRKTFHETRKCVERRILLLRENIRQEDILLSVLPRHIANDVRKDRALEGQSATMFHKIYIRKHDIISILFADICGFTNLASECNADELVQLLNNLFARFDHLAYRNHCMRIKILGDCYYCVSGLPDYQPNHAQCAVEMGLEMIEVIKLVREVTGVNVNMRVGIHTGRAHCGVLGLKKWQFDVWSDDVTLANHMESGGLPGRIHITDATLKCLGDIYQVEDGYGEQRSKYLAEHKVKTYFIVDDDSKHTEIASRRDMPLGEKGLRVTGYGYKNARARYWDNVTTRRSISHHEQQQQQQQQKQQRQSVDIEAANYLMQGIRAISKDAWKNMYCKTITLKFRRKKMEAKFMEFKDDAFLTQLMYVVVVAGLLLSVVLLLEDHSLFIVSLVIVLSFLSALTLSISLIVRSFMRCCQYKTYKNSFLRFFAIFVLLSSAICFFFNRSVHYSLECSYHCRNSTKIIATSCDHSVNSPIYFEGVLLLLLTICIFNSFLALEKIAVSLMICLVILLLIWLTEFPNHSNYQFAFWSNQNFSNQNISLIEQMEMLCSQMSLWNDLRLFFTLVIILVFILITIQSRRSELIARFDFIWKLQALDEGKEMEKRHAQNRAVLENILPAHVAEYFLKDNERTELYSEARDNAAIVFITITEFDKFYMELDANNEGVECLRLLNEIIADFDMQLSRDEFKCIEKIKTISTTYMAASGLFGKVTGYSHVVAIVLFAIRLLALIQYINEHSFNNFNLRIGINVGPVVAGVIGVKKPHYDIWGNSVNVASRMDSSGVAGKIQITEETKNILEKEGFEFECRGIINVKGKGDMKTYFIKVSEEDLNFDFSKI</sequence>
<feature type="binding site" evidence="18">
    <location>
        <position position="1012"/>
    </location>
    <ligand>
        <name>ATP</name>
        <dbReference type="ChEBI" id="CHEBI:30616"/>
    </ligand>
</feature>
<feature type="transmembrane region" description="Helical" evidence="21">
    <location>
        <begin position="910"/>
        <end position="933"/>
    </location>
</feature>
<evidence type="ECO:0000256" key="20">
    <source>
        <dbReference type="RuleBase" id="RU000405"/>
    </source>
</evidence>
<feature type="binding site" evidence="19">
    <location>
        <position position="320"/>
    </location>
    <ligand>
        <name>Mg(2+)</name>
        <dbReference type="ChEBI" id="CHEBI:18420"/>
        <label>1</label>
        <note>catalytic</note>
    </ligand>
</feature>
<evidence type="ECO:0000256" key="19">
    <source>
        <dbReference type="PIRSR" id="PIRSR039050-51"/>
    </source>
</evidence>
<feature type="binding site" evidence="18">
    <location>
        <begin position="965"/>
        <end position="967"/>
    </location>
    <ligand>
        <name>ATP</name>
        <dbReference type="ChEBI" id="CHEBI:30616"/>
    </ligand>
</feature>
<name>A0AAF5PRM0_WUCBA</name>
<keyword evidence="8" id="KW-0677">Repeat</keyword>
<dbReference type="PROSITE" id="PS50125">
    <property type="entry name" value="GUANYLATE_CYCLASE_2"/>
    <property type="match status" value="2"/>
</dbReference>
<dbReference type="SUPFAM" id="SSF81665">
    <property type="entry name" value="Calcium ATPase, transmembrane domain M"/>
    <property type="match status" value="1"/>
</dbReference>
<keyword evidence="16 17" id="KW-0456">Lyase</keyword>
<evidence type="ECO:0000256" key="11">
    <source>
        <dbReference type="ARBA" id="ARBA00022842"/>
    </source>
</evidence>
<dbReference type="GO" id="GO:0005886">
    <property type="term" value="C:plasma membrane"/>
    <property type="evidence" value="ECO:0007669"/>
    <property type="project" value="InterPro"/>
</dbReference>
<comment type="catalytic activity">
    <reaction evidence="2 17">
        <text>ATP = 3',5'-cyclic AMP + diphosphate</text>
        <dbReference type="Rhea" id="RHEA:15389"/>
        <dbReference type="ChEBI" id="CHEBI:30616"/>
        <dbReference type="ChEBI" id="CHEBI:33019"/>
        <dbReference type="ChEBI" id="CHEBI:58165"/>
        <dbReference type="EC" id="4.6.1.1"/>
    </reaction>
</comment>
<dbReference type="InterPro" id="IPR018297">
    <property type="entry name" value="A/G_cyclase_CS"/>
</dbReference>
<dbReference type="Proteomes" id="UP000093561">
    <property type="component" value="Unassembled WGS sequence"/>
</dbReference>
<evidence type="ECO:0000313" key="23">
    <source>
        <dbReference type="Proteomes" id="UP000093561"/>
    </source>
</evidence>
<feature type="domain" description="Guanylate cyclase" evidence="22">
    <location>
        <begin position="842"/>
        <end position="978"/>
    </location>
</feature>
<feature type="binding site" evidence="19">
    <location>
        <position position="320"/>
    </location>
    <ligand>
        <name>Mg(2+)</name>
        <dbReference type="ChEBI" id="CHEBI:18420"/>
        <label>2</label>
        <note>catalytic</note>
    </ligand>
</feature>
<evidence type="ECO:0000256" key="14">
    <source>
        <dbReference type="ARBA" id="ARBA00023136"/>
    </source>
</evidence>
<dbReference type="WBParaSite" id="mrna-Wban_04348">
    <property type="protein sequence ID" value="mrna-Wban_04348"/>
    <property type="gene ID" value="Wban_04348"/>
</dbReference>
<dbReference type="GO" id="GO:0004016">
    <property type="term" value="F:adenylate cyclase activity"/>
    <property type="evidence" value="ECO:0007669"/>
    <property type="project" value="UniProtKB-EC"/>
</dbReference>
<keyword evidence="6 21" id="KW-0812">Transmembrane</keyword>
<comment type="catalytic activity">
    <reaction evidence="1">
        <text>GTP = 3',5'-cyclic GMP + diphosphate</text>
        <dbReference type="Rhea" id="RHEA:13665"/>
        <dbReference type="ChEBI" id="CHEBI:33019"/>
        <dbReference type="ChEBI" id="CHEBI:37565"/>
        <dbReference type="ChEBI" id="CHEBI:57746"/>
        <dbReference type="EC" id="4.6.1.2"/>
    </reaction>
</comment>
<dbReference type="InterPro" id="IPR029787">
    <property type="entry name" value="Nucleotide_cyclase"/>
</dbReference>
<reference evidence="24" key="3">
    <citation type="submission" date="2024-02" db="UniProtKB">
        <authorList>
            <consortium name="WormBaseParasite"/>
        </authorList>
    </citation>
    <scope>IDENTIFICATION</scope>
    <source>
        <strain evidence="24">pt0022</strain>
    </source>
</reference>
<feature type="transmembrane region" description="Helical" evidence="21">
    <location>
        <begin position="157"/>
        <end position="174"/>
    </location>
</feature>
<evidence type="ECO:0000256" key="8">
    <source>
        <dbReference type="ARBA" id="ARBA00022737"/>
    </source>
</evidence>
<evidence type="ECO:0000313" key="24">
    <source>
        <dbReference type="WBParaSite" id="mrna-Wban_04348"/>
    </source>
</evidence>
<feature type="binding site" evidence="18">
    <location>
        <position position="894"/>
    </location>
    <ligand>
        <name>ATP</name>
        <dbReference type="ChEBI" id="CHEBI:30616"/>
    </ligand>
</feature>
<reference evidence="23" key="2">
    <citation type="journal article" date="2016" name="Mol. Ecol.">
        <title>Population genomics of the filarial nematode parasite Wuchereria bancrofti from mosquitoes.</title>
        <authorList>
            <person name="Small S.T."/>
            <person name="Reimer L.J."/>
            <person name="Tisch D.J."/>
            <person name="King C.L."/>
            <person name="Christensen B.M."/>
            <person name="Siba P.M."/>
            <person name="Kazura J.W."/>
            <person name="Serre D."/>
            <person name="Zimmerman P.A."/>
        </authorList>
    </citation>
    <scope>NUCLEOTIDE SEQUENCE</scope>
    <source>
        <strain evidence="23">pt0022</strain>
    </source>
</reference>
<keyword evidence="12 21" id="KW-1133">Transmembrane helix</keyword>
<feature type="binding site" evidence="19">
    <location>
        <position position="276"/>
    </location>
    <ligand>
        <name>Mg(2+)</name>
        <dbReference type="ChEBI" id="CHEBI:18420"/>
        <label>1</label>
        <note>catalytic</note>
    </ligand>
</feature>
<evidence type="ECO:0000256" key="6">
    <source>
        <dbReference type="ARBA" id="ARBA00022692"/>
    </source>
</evidence>
<feature type="binding site" evidence="18">
    <location>
        <begin position="318"/>
        <end position="320"/>
    </location>
    <ligand>
        <name>ATP</name>
        <dbReference type="ChEBI" id="CHEBI:30616"/>
    </ligand>
</feature>
<feature type="domain" description="Guanylate cyclase" evidence="22">
    <location>
        <begin position="271"/>
        <end position="398"/>
    </location>
</feature>
<dbReference type="SUPFAM" id="SSF55073">
    <property type="entry name" value="Nucleotide cyclase"/>
    <property type="match status" value="2"/>
</dbReference>
<dbReference type="GO" id="GO:0005524">
    <property type="term" value="F:ATP binding"/>
    <property type="evidence" value="ECO:0007669"/>
    <property type="project" value="UniProtKB-UniRule"/>
</dbReference>
<dbReference type="SMART" id="SM00044">
    <property type="entry name" value="CYCc"/>
    <property type="match status" value="2"/>
</dbReference>
<keyword evidence="10 17" id="KW-0067">ATP-binding</keyword>
<dbReference type="Pfam" id="PF06327">
    <property type="entry name" value="Adcy_cons_dom"/>
    <property type="match status" value="1"/>
</dbReference>
<keyword evidence="7 17" id="KW-0479">Metal-binding</keyword>
<dbReference type="PANTHER" id="PTHR45627:SF16">
    <property type="entry name" value="ADENYLATE CYCLASE"/>
    <property type="match status" value="1"/>
</dbReference>